<keyword evidence="4" id="KW-1185">Reference proteome</keyword>
<dbReference type="InterPro" id="IPR001296">
    <property type="entry name" value="Glyco_trans_1"/>
</dbReference>
<name>A0ABR8LW57_9FLAO</name>
<evidence type="ECO:0000313" key="3">
    <source>
        <dbReference type="EMBL" id="MBD3863598.1"/>
    </source>
</evidence>
<evidence type="ECO:0000259" key="2">
    <source>
        <dbReference type="Pfam" id="PF13439"/>
    </source>
</evidence>
<dbReference type="RefSeq" id="WP_191101327.1">
    <property type="nucleotide sequence ID" value="NZ_JACXXH010000004.1"/>
</dbReference>
<dbReference type="Gene3D" id="3.40.50.2000">
    <property type="entry name" value="Glycogen Phosphorylase B"/>
    <property type="match status" value="2"/>
</dbReference>
<gene>
    <name evidence="3" type="ORF">IEG06_09040</name>
</gene>
<proteinExistence type="predicted"/>
<dbReference type="EMBL" id="JACXXH010000004">
    <property type="protein sequence ID" value="MBD3863598.1"/>
    <property type="molecule type" value="Genomic_DNA"/>
</dbReference>
<dbReference type="SUPFAM" id="SSF53756">
    <property type="entry name" value="UDP-Glycosyltransferase/glycogen phosphorylase"/>
    <property type="match status" value="1"/>
</dbReference>
<dbReference type="Proteomes" id="UP000627521">
    <property type="component" value="Unassembled WGS sequence"/>
</dbReference>
<dbReference type="PANTHER" id="PTHR12526:SF630">
    <property type="entry name" value="GLYCOSYLTRANSFERASE"/>
    <property type="match status" value="1"/>
</dbReference>
<dbReference type="InterPro" id="IPR028098">
    <property type="entry name" value="Glyco_trans_4-like_N"/>
</dbReference>
<organism evidence="3 4">
    <name type="scientific">Olleya marilimosa</name>
    <dbReference type="NCBI Taxonomy" id="272164"/>
    <lineage>
        <taxon>Bacteria</taxon>
        <taxon>Pseudomonadati</taxon>
        <taxon>Bacteroidota</taxon>
        <taxon>Flavobacteriia</taxon>
        <taxon>Flavobacteriales</taxon>
        <taxon>Flavobacteriaceae</taxon>
    </lineage>
</organism>
<accession>A0ABR8LW57</accession>
<dbReference type="PANTHER" id="PTHR12526">
    <property type="entry name" value="GLYCOSYLTRANSFERASE"/>
    <property type="match status" value="1"/>
</dbReference>
<dbReference type="Pfam" id="PF13439">
    <property type="entry name" value="Glyco_transf_4"/>
    <property type="match status" value="1"/>
</dbReference>
<comment type="caution">
    <text evidence="3">The sequence shown here is derived from an EMBL/GenBank/DDBJ whole genome shotgun (WGS) entry which is preliminary data.</text>
</comment>
<feature type="domain" description="Glycosyl transferase family 1" evidence="1">
    <location>
        <begin position="177"/>
        <end position="330"/>
    </location>
</feature>
<evidence type="ECO:0000313" key="4">
    <source>
        <dbReference type="Proteomes" id="UP000627521"/>
    </source>
</evidence>
<evidence type="ECO:0000259" key="1">
    <source>
        <dbReference type="Pfam" id="PF00534"/>
    </source>
</evidence>
<protein>
    <submittedName>
        <fullName evidence="3">Glycosyltransferase</fullName>
    </submittedName>
</protein>
<dbReference type="Pfam" id="PF00534">
    <property type="entry name" value="Glycos_transf_1"/>
    <property type="match status" value="1"/>
</dbReference>
<feature type="domain" description="Glycosyltransferase subfamily 4-like N-terminal" evidence="2">
    <location>
        <begin position="13"/>
        <end position="159"/>
    </location>
</feature>
<sequence>MKVLQLIDSLEAGGAERVAVNYANGLLHFVEVSYLCATRAEGLLKGDVNKDVGYLFLNKKKTIDIQAIKRLHQFIENEDIDIIHAHGSSFFLATIIKLLQPKLKLVWHDHYGKSEFLKQRPKQMLKLCSRFFNHIFSVNSKLETWAKTTLKVKSVSYLPNYAVKNNNALTTKLKGVEGKRIVCLANLRPQKDHLNLLKAFKAVLITEPMWTLHLVGQDFNDAYSTSIFEFINLNKLETSVFIYGSCADTSAILQQSTIGVLSSKSEGLPLALLEYGLAGLPVICTNVGDCSLVICDVKEGQLIPSENTIALQKAMLHFMSDLEQSKTVGNHLKNKVELSFSEASALKKIRLIYQTIIS</sequence>
<reference evidence="3 4" key="1">
    <citation type="submission" date="2020-09" db="EMBL/GenBank/DDBJ databases">
        <title>Bacillus nautilus sp. nov., Chryseoglobus crepusculi sp. nov, and Psychrobacter noctis sp. nov., isolated from deep-sea sponges from the equatorial Atlantic.</title>
        <authorList>
            <person name="Stennett H.L."/>
            <person name="Williams S.E."/>
        </authorList>
    </citation>
    <scope>NUCLEOTIDE SEQUENCE [LARGE SCALE GENOMIC DNA]</scope>
    <source>
        <strain evidence="3 4">28M-24</strain>
    </source>
</reference>